<evidence type="ECO:0000259" key="2">
    <source>
        <dbReference type="Pfam" id="PF01156"/>
    </source>
</evidence>
<dbReference type="InterPro" id="IPR036452">
    <property type="entry name" value="Ribo_hydro-like"/>
</dbReference>
<dbReference type="OrthoDB" id="432381at2759"/>
<gene>
    <name evidence="3" type="ORF">BSL78_19639</name>
</gene>
<dbReference type="SUPFAM" id="SSF53590">
    <property type="entry name" value="Nucleoside hydrolase"/>
    <property type="match status" value="1"/>
</dbReference>
<evidence type="ECO:0000313" key="4">
    <source>
        <dbReference type="Proteomes" id="UP000230750"/>
    </source>
</evidence>
<dbReference type="GO" id="GO:0016799">
    <property type="term" value="F:hydrolase activity, hydrolyzing N-glycosyl compounds"/>
    <property type="evidence" value="ECO:0007669"/>
    <property type="project" value="InterPro"/>
</dbReference>
<dbReference type="AlphaFoldDB" id="A0A2G8K6B4"/>
<dbReference type="Gene3D" id="3.90.245.10">
    <property type="entry name" value="Ribonucleoside hydrolase-like"/>
    <property type="match status" value="1"/>
</dbReference>
<sequence>MCAVEFHGEGGLGGVSIPNQPAEGDICREEHAVTALLRLTKERPGEITLLAIGPLTNVALAIRLDPGFTKRLKSLIIMGGNITGE</sequence>
<dbReference type="InterPro" id="IPR001910">
    <property type="entry name" value="Inosine/uridine_hydrolase_dom"/>
</dbReference>
<evidence type="ECO:0000313" key="3">
    <source>
        <dbReference type="EMBL" id="PIK43512.1"/>
    </source>
</evidence>
<dbReference type="STRING" id="307972.A0A2G8K6B4"/>
<comment type="caution">
    <text evidence="3">The sequence shown here is derived from an EMBL/GenBank/DDBJ whole genome shotgun (WGS) entry which is preliminary data.</text>
</comment>
<organism evidence="3 4">
    <name type="scientific">Stichopus japonicus</name>
    <name type="common">Sea cucumber</name>
    <dbReference type="NCBI Taxonomy" id="307972"/>
    <lineage>
        <taxon>Eukaryota</taxon>
        <taxon>Metazoa</taxon>
        <taxon>Echinodermata</taxon>
        <taxon>Eleutherozoa</taxon>
        <taxon>Echinozoa</taxon>
        <taxon>Holothuroidea</taxon>
        <taxon>Aspidochirotacea</taxon>
        <taxon>Aspidochirotida</taxon>
        <taxon>Stichopodidae</taxon>
        <taxon>Apostichopus</taxon>
    </lineage>
</organism>
<name>A0A2G8K6B4_STIJA</name>
<dbReference type="Pfam" id="PF01156">
    <property type="entry name" value="IU_nuc_hydro"/>
    <property type="match status" value="1"/>
</dbReference>
<dbReference type="EMBL" id="MRZV01000844">
    <property type="protein sequence ID" value="PIK43512.1"/>
    <property type="molecule type" value="Genomic_DNA"/>
</dbReference>
<dbReference type="Proteomes" id="UP000230750">
    <property type="component" value="Unassembled WGS sequence"/>
</dbReference>
<evidence type="ECO:0000256" key="1">
    <source>
        <dbReference type="ARBA" id="ARBA00009176"/>
    </source>
</evidence>
<reference evidence="3 4" key="1">
    <citation type="journal article" date="2017" name="PLoS Biol.">
        <title>The sea cucumber genome provides insights into morphological evolution and visceral regeneration.</title>
        <authorList>
            <person name="Zhang X."/>
            <person name="Sun L."/>
            <person name="Yuan J."/>
            <person name="Sun Y."/>
            <person name="Gao Y."/>
            <person name="Zhang L."/>
            <person name="Li S."/>
            <person name="Dai H."/>
            <person name="Hamel J.F."/>
            <person name="Liu C."/>
            <person name="Yu Y."/>
            <person name="Liu S."/>
            <person name="Lin W."/>
            <person name="Guo K."/>
            <person name="Jin S."/>
            <person name="Xu P."/>
            <person name="Storey K.B."/>
            <person name="Huan P."/>
            <person name="Zhang T."/>
            <person name="Zhou Y."/>
            <person name="Zhang J."/>
            <person name="Lin C."/>
            <person name="Li X."/>
            <person name="Xing L."/>
            <person name="Huo D."/>
            <person name="Sun M."/>
            <person name="Wang L."/>
            <person name="Mercier A."/>
            <person name="Li F."/>
            <person name="Yang H."/>
            <person name="Xiang J."/>
        </authorList>
    </citation>
    <scope>NUCLEOTIDE SEQUENCE [LARGE SCALE GENOMIC DNA]</scope>
    <source>
        <strain evidence="3">Shaxun</strain>
        <tissue evidence="3">Muscle</tissue>
    </source>
</reference>
<dbReference type="InterPro" id="IPR052775">
    <property type="entry name" value="IUN_hydrolase"/>
</dbReference>
<protein>
    <recommendedName>
        <fullName evidence="2">Inosine/uridine-preferring nucleoside hydrolase domain-containing protein</fullName>
    </recommendedName>
</protein>
<dbReference type="PANTHER" id="PTHR46190">
    <property type="entry name" value="SI:CH211-201H21.5-RELATED"/>
    <property type="match status" value="1"/>
</dbReference>
<accession>A0A2G8K6B4</accession>
<feature type="domain" description="Inosine/uridine-preferring nucleoside hydrolase" evidence="2">
    <location>
        <begin position="4"/>
        <end position="83"/>
    </location>
</feature>
<dbReference type="PANTHER" id="PTHR46190:SF1">
    <property type="entry name" value="SI:CH211-201H21.5"/>
    <property type="match status" value="1"/>
</dbReference>
<proteinExistence type="inferred from homology"/>
<keyword evidence="4" id="KW-1185">Reference proteome</keyword>
<comment type="similarity">
    <text evidence="1">Belongs to the IUNH family.</text>
</comment>